<sequence length="243" mass="27380">MKHILTASLFALSASVFAGSAPHWTYEGKSGPENWGELSDEFATCKTGKFQSPIDIRNAYNATLPPLEMNFHTAAEKLVNNGHTLQVTASDEDEFRLDDQIFTLRQYHFHTPSENRINGKSFPLEAHFVHASKEGDVAVLAVMFEVGPENSALNPLLARLPKEKDHEISIDKHLDLRPLFPADLHYYRFSGSLTTPPCTEGLRWLVMKNTVTLSEKQLEMFKQALEHSNNRPLQPLNGRVIVQ</sequence>
<dbReference type="SUPFAM" id="SSF51069">
    <property type="entry name" value="Carbonic anhydrase"/>
    <property type="match status" value="1"/>
</dbReference>
<dbReference type="SMART" id="SM01057">
    <property type="entry name" value="Carb_anhydrase"/>
    <property type="match status" value="1"/>
</dbReference>
<dbReference type="PROSITE" id="PS51144">
    <property type="entry name" value="ALPHA_CA_2"/>
    <property type="match status" value="1"/>
</dbReference>
<comment type="similarity">
    <text evidence="3 10">Belongs to the alpha-carbonic anhydrase family.</text>
</comment>
<dbReference type="GeneID" id="83571392"/>
<dbReference type="Proteomes" id="UP000002363">
    <property type="component" value="Chromosome"/>
</dbReference>
<feature type="chain" id="PRO_5025098950" description="Carbonic anhydrase" evidence="10">
    <location>
        <begin position="19"/>
        <end position="243"/>
    </location>
</feature>
<reference evidence="12 13" key="1">
    <citation type="journal article" date="2010" name="J. Bacteriol.">
        <title>Complete genome sequence of Enterobacter cloacae subsp. cloacae type strain ATCC 13047.</title>
        <authorList>
            <person name="Ren Y."/>
            <person name="Ren Y."/>
            <person name="Zhou Z."/>
            <person name="Guo X."/>
            <person name="Li Y."/>
            <person name="Feng L."/>
            <person name="Wang L."/>
        </authorList>
    </citation>
    <scope>NUCLEOTIDE SEQUENCE [LARGE SCALE GENOMIC DNA]</scope>
    <source>
        <strain evidence="13">ATCC 13047 / DSM 30054 / NBRC 13535 / NCTC 10005 / WDCM 00083 / NCDC 279-56</strain>
    </source>
</reference>
<proteinExistence type="inferred from homology"/>
<dbReference type="InterPro" id="IPR036398">
    <property type="entry name" value="CA_dom_sf"/>
</dbReference>
<evidence type="ECO:0000256" key="6">
    <source>
        <dbReference type="ARBA" id="ARBA00022723"/>
    </source>
</evidence>
<protein>
    <recommendedName>
        <fullName evidence="5 10">Carbonic anhydrase</fullName>
        <ecNumber evidence="4 10">4.2.1.1</ecNumber>
    </recommendedName>
</protein>
<dbReference type="HOGENOM" id="CLU_039326_0_2_6"/>
<evidence type="ECO:0000256" key="10">
    <source>
        <dbReference type="RuleBase" id="RU367011"/>
    </source>
</evidence>
<dbReference type="PATRIC" id="fig|716541.4.peg.379"/>
<accession>A0A0H3CEG2</accession>
<dbReference type="RefSeq" id="WP_013094853.1">
    <property type="nucleotide sequence ID" value="NC_014121.1"/>
</dbReference>
<keyword evidence="6 10" id="KW-0479">Metal-binding</keyword>
<dbReference type="Pfam" id="PF00194">
    <property type="entry name" value="Carb_anhydrase"/>
    <property type="match status" value="1"/>
</dbReference>
<dbReference type="EC" id="4.2.1.1" evidence="4 10"/>
<evidence type="ECO:0000256" key="5">
    <source>
        <dbReference type="ARBA" id="ARBA00014628"/>
    </source>
</evidence>
<dbReference type="STRING" id="716541.ECL_00082"/>
<dbReference type="OrthoDB" id="5327615at2"/>
<keyword evidence="7 10" id="KW-0862">Zinc</keyword>
<evidence type="ECO:0000256" key="2">
    <source>
        <dbReference type="ARBA" id="ARBA00002904"/>
    </source>
</evidence>
<dbReference type="InterPro" id="IPR023561">
    <property type="entry name" value="Carbonic_anhydrase_a-class"/>
</dbReference>
<feature type="signal peptide" evidence="10">
    <location>
        <begin position="1"/>
        <end position="18"/>
    </location>
</feature>
<dbReference type="AlphaFoldDB" id="A0A0H3CEG2"/>
<dbReference type="eggNOG" id="COG3338">
    <property type="taxonomic scope" value="Bacteria"/>
</dbReference>
<evidence type="ECO:0000256" key="1">
    <source>
        <dbReference type="ARBA" id="ARBA00001947"/>
    </source>
</evidence>
<keyword evidence="13" id="KW-1185">Reference proteome</keyword>
<dbReference type="InterPro" id="IPR041891">
    <property type="entry name" value="Alpha_CA_prokaryot-like"/>
</dbReference>
<evidence type="ECO:0000256" key="9">
    <source>
        <dbReference type="ARBA" id="ARBA00048348"/>
    </source>
</evidence>
<feature type="domain" description="Alpha-carbonic anhydrase" evidence="11">
    <location>
        <begin position="22"/>
        <end position="243"/>
    </location>
</feature>
<dbReference type="PROSITE" id="PS00162">
    <property type="entry name" value="ALPHA_CA_1"/>
    <property type="match status" value="1"/>
</dbReference>
<dbReference type="PANTHER" id="PTHR18952:SF265">
    <property type="entry name" value="CARBONIC ANHYDRASE"/>
    <property type="match status" value="1"/>
</dbReference>
<dbReference type="PANTHER" id="PTHR18952">
    <property type="entry name" value="CARBONIC ANHYDRASE"/>
    <property type="match status" value="1"/>
</dbReference>
<evidence type="ECO:0000256" key="7">
    <source>
        <dbReference type="ARBA" id="ARBA00022833"/>
    </source>
</evidence>
<name>A0A0H3CEG2_ENTCC</name>
<comment type="catalytic activity">
    <reaction evidence="9 10">
        <text>hydrogencarbonate + H(+) = CO2 + H2O</text>
        <dbReference type="Rhea" id="RHEA:10748"/>
        <dbReference type="ChEBI" id="CHEBI:15377"/>
        <dbReference type="ChEBI" id="CHEBI:15378"/>
        <dbReference type="ChEBI" id="CHEBI:16526"/>
        <dbReference type="ChEBI" id="CHEBI:17544"/>
        <dbReference type="EC" id="4.2.1.1"/>
    </reaction>
</comment>
<evidence type="ECO:0000256" key="3">
    <source>
        <dbReference type="ARBA" id="ARBA00010718"/>
    </source>
</evidence>
<dbReference type="GO" id="GO:0008270">
    <property type="term" value="F:zinc ion binding"/>
    <property type="evidence" value="ECO:0007669"/>
    <property type="project" value="UniProtKB-UniRule"/>
</dbReference>
<evidence type="ECO:0000313" key="12">
    <source>
        <dbReference type="EMBL" id="ADF59650.1"/>
    </source>
</evidence>
<evidence type="ECO:0000256" key="4">
    <source>
        <dbReference type="ARBA" id="ARBA00012925"/>
    </source>
</evidence>
<dbReference type="InterPro" id="IPR001148">
    <property type="entry name" value="CA_dom"/>
</dbReference>
<evidence type="ECO:0000259" key="11">
    <source>
        <dbReference type="PROSITE" id="PS51144"/>
    </source>
</evidence>
<dbReference type="EnsemblBacteria" id="ADF59650">
    <property type="protein sequence ID" value="ADF59650"/>
    <property type="gene ID" value="ECL_00082"/>
</dbReference>
<dbReference type="KEGG" id="enc:ECL_00082"/>
<organism evidence="12 13">
    <name type="scientific">Enterobacter cloacae subsp. cloacae (strain ATCC 13047 / DSM 30054 / NBRC 13535 / NCTC 10005 / WDCM 00083 / NCDC 279-56)</name>
    <dbReference type="NCBI Taxonomy" id="716541"/>
    <lineage>
        <taxon>Bacteria</taxon>
        <taxon>Pseudomonadati</taxon>
        <taxon>Pseudomonadota</taxon>
        <taxon>Gammaproteobacteria</taxon>
        <taxon>Enterobacterales</taxon>
        <taxon>Enterobacteriaceae</taxon>
        <taxon>Enterobacter</taxon>
        <taxon>Enterobacter cloacae complex</taxon>
    </lineage>
</organism>
<dbReference type="EMBL" id="CP001918">
    <property type="protein sequence ID" value="ADF59650.1"/>
    <property type="molecule type" value="Genomic_DNA"/>
</dbReference>
<evidence type="ECO:0000313" key="13">
    <source>
        <dbReference type="Proteomes" id="UP000002363"/>
    </source>
</evidence>
<dbReference type="GO" id="GO:0004089">
    <property type="term" value="F:carbonate dehydratase activity"/>
    <property type="evidence" value="ECO:0007669"/>
    <property type="project" value="UniProtKB-UniRule"/>
</dbReference>
<dbReference type="Gene3D" id="3.10.200.10">
    <property type="entry name" value="Alpha carbonic anhydrase"/>
    <property type="match status" value="1"/>
</dbReference>
<keyword evidence="10" id="KW-0732">Signal</keyword>
<evidence type="ECO:0000256" key="8">
    <source>
        <dbReference type="ARBA" id="ARBA00023239"/>
    </source>
</evidence>
<dbReference type="CDD" id="cd03124">
    <property type="entry name" value="alpha_CA_prokaryotic_like"/>
    <property type="match status" value="1"/>
</dbReference>
<comment type="function">
    <text evidence="2 10">Reversible hydration of carbon dioxide.</text>
</comment>
<keyword evidence="8 10" id="KW-0456">Lyase</keyword>
<comment type="cofactor">
    <cofactor evidence="1 10">
        <name>Zn(2+)</name>
        <dbReference type="ChEBI" id="CHEBI:29105"/>
    </cofactor>
</comment>
<dbReference type="InterPro" id="IPR018338">
    <property type="entry name" value="Carbonic_anhydrase_a-class_CS"/>
</dbReference>
<gene>
    <name evidence="12" type="ordered locus">ECL_00082</name>
</gene>